<feature type="transmembrane region" description="Helical" evidence="1">
    <location>
        <begin position="246"/>
        <end position="267"/>
    </location>
</feature>
<dbReference type="PANTHER" id="PTHR22911:SF76">
    <property type="entry name" value="EAMA DOMAIN-CONTAINING PROTEIN"/>
    <property type="match status" value="1"/>
</dbReference>
<sequence length="298" mass="31125">MHPAADPDARRLQRLAFAALLIANVVLAFGPWMVRLADVGPVAAGFWRLAIALPFLFAMARIAAPRPFAGITRGMAVTLLLGGLFFAADLAAWHAGILHTKLANATLFGNMSGFLLAAYGFVVMRMLPRPVQTIAIALAMVGTVLLLGSSYELSPQNLAGDLLTLLAGVFYACYLIAVDRARKALAPIPVLALATLAGLLPLLIAALVLGETVVPQDWTPLILLSLGSQVIGQGLLVFAMGHLSPLVVGLGLLMQPVLAAAIGWAAYGEGFSVTDAAGALLICVALVLIRLPERRAPA</sequence>
<evidence type="ECO:0000256" key="1">
    <source>
        <dbReference type="SAM" id="Phobius"/>
    </source>
</evidence>
<keyword evidence="1" id="KW-0472">Membrane</keyword>
<dbReference type="OrthoDB" id="8770617at2"/>
<keyword evidence="1" id="KW-0812">Transmembrane</keyword>
<name>A0A1X7G5Y8_9SPHN</name>
<dbReference type="AlphaFoldDB" id="A0A1X7G5Y8"/>
<feature type="transmembrane region" description="Helical" evidence="1">
    <location>
        <begin position="221"/>
        <end position="239"/>
    </location>
</feature>
<feature type="transmembrane region" description="Helical" evidence="1">
    <location>
        <begin position="190"/>
        <end position="209"/>
    </location>
</feature>
<feature type="transmembrane region" description="Helical" evidence="1">
    <location>
        <begin position="102"/>
        <end position="122"/>
    </location>
</feature>
<dbReference type="InterPro" id="IPR037185">
    <property type="entry name" value="EmrE-like"/>
</dbReference>
<feature type="transmembrane region" description="Helical" evidence="1">
    <location>
        <begin position="134"/>
        <end position="151"/>
    </location>
</feature>
<dbReference type="RefSeq" id="WP_085217979.1">
    <property type="nucleotide sequence ID" value="NZ_LT840185.1"/>
</dbReference>
<dbReference type="EMBL" id="LT840185">
    <property type="protein sequence ID" value="SMF64606.1"/>
    <property type="molecule type" value="Genomic_DNA"/>
</dbReference>
<evidence type="ECO:0000313" key="3">
    <source>
        <dbReference type="EMBL" id="SMF64606.1"/>
    </source>
</evidence>
<dbReference type="PANTHER" id="PTHR22911">
    <property type="entry name" value="ACYL-MALONYL CONDENSING ENZYME-RELATED"/>
    <property type="match status" value="1"/>
</dbReference>
<feature type="transmembrane region" description="Helical" evidence="1">
    <location>
        <begin position="12"/>
        <end position="34"/>
    </location>
</feature>
<feature type="transmembrane region" description="Helical" evidence="1">
    <location>
        <begin position="157"/>
        <end position="178"/>
    </location>
</feature>
<accession>A0A1X7G5Y8</accession>
<keyword evidence="4" id="KW-1185">Reference proteome</keyword>
<feature type="transmembrane region" description="Helical" evidence="1">
    <location>
        <begin position="76"/>
        <end position="96"/>
    </location>
</feature>
<protein>
    <submittedName>
        <fullName evidence="3">EamA-like transporter family protein</fullName>
    </submittedName>
</protein>
<dbReference type="STRING" id="941907.SAMN06295910_1216"/>
<evidence type="ECO:0000259" key="2">
    <source>
        <dbReference type="Pfam" id="PF00892"/>
    </source>
</evidence>
<feature type="transmembrane region" description="Helical" evidence="1">
    <location>
        <begin position="46"/>
        <end position="64"/>
    </location>
</feature>
<dbReference type="Proteomes" id="UP000192934">
    <property type="component" value="Chromosome I"/>
</dbReference>
<dbReference type="InterPro" id="IPR000620">
    <property type="entry name" value="EamA_dom"/>
</dbReference>
<feature type="transmembrane region" description="Helical" evidence="1">
    <location>
        <begin position="273"/>
        <end position="291"/>
    </location>
</feature>
<evidence type="ECO:0000313" key="4">
    <source>
        <dbReference type="Proteomes" id="UP000192934"/>
    </source>
</evidence>
<reference evidence="4" key="1">
    <citation type="submission" date="2017-04" db="EMBL/GenBank/DDBJ databases">
        <authorList>
            <person name="Varghese N."/>
            <person name="Submissions S."/>
        </authorList>
    </citation>
    <scope>NUCLEOTIDE SEQUENCE [LARGE SCALE GENOMIC DNA]</scope>
    <source>
        <strain evidence="4">Dd16</strain>
    </source>
</reference>
<gene>
    <name evidence="3" type="ORF">SAMN06295910_1216</name>
</gene>
<proteinExistence type="predicted"/>
<dbReference type="GO" id="GO:0016020">
    <property type="term" value="C:membrane"/>
    <property type="evidence" value="ECO:0007669"/>
    <property type="project" value="InterPro"/>
</dbReference>
<dbReference type="Pfam" id="PF00892">
    <property type="entry name" value="EamA"/>
    <property type="match status" value="1"/>
</dbReference>
<keyword evidence="1" id="KW-1133">Transmembrane helix</keyword>
<dbReference type="SUPFAM" id="SSF103481">
    <property type="entry name" value="Multidrug resistance efflux transporter EmrE"/>
    <property type="match status" value="2"/>
</dbReference>
<organism evidence="3 4">
    <name type="scientific">Allosphingosinicella indica</name>
    <dbReference type="NCBI Taxonomy" id="941907"/>
    <lineage>
        <taxon>Bacteria</taxon>
        <taxon>Pseudomonadati</taxon>
        <taxon>Pseudomonadota</taxon>
        <taxon>Alphaproteobacteria</taxon>
        <taxon>Sphingomonadales</taxon>
        <taxon>Sphingomonadaceae</taxon>
        <taxon>Allosphingosinicella</taxon>
    </lineage>
</organism>
<feature type="domain" description="EamA" evidence="2">
    <location>
        <begin position="159"/>
        <end position="290"/>
    </location>
</feature>